<feature type="chain" id="PRO_5046026427" evidence="4">
    <location>
        <begin position="22"/>
        <end position="191"/>
    </location>
</feature>
<keyword evidence="3 4" id="KW-0732">Signal</keyword>
<protein>
    <submittedName>
        <fullName evidence="6">Secreted protein</fullName>
    </submittedName>
</protein>
<organism evidence="6 7">
    <name type="scientific">Cladobotryum mycophilum</name>
    <dbReference type="NCBI Taxonomy" id="491253"/>
    <lineage>
        <taxon>Eukaryota</taxon>
        <taxon>Fungi</taxon>
        <taxon>Dikarya</taxon>
        <taxon>Ascomycota</taxon>
        <taxon>Pezizomycotina</taxon>
        <taxon>Sordariomycetes</taxon>
        <taxon>Hypocreomycetidae</taxon>
        <taxon>Hypocreales</taxon>
        <taxon>Hypocreaceae</taxon>
        <taxon>Cladobotryum</taxon>
    </lineage>
</organism>
<evidence type="ECO:0000259" key="5">
    <source>
        <dbReference type="Pfam" id="PF24517"/>
    </source>
</evidence>
<keyword evidence="2" id="KW-0964">Secreted</keyword>
<evidence type="ECO:0000313" key="7">
    <source>
        <dbReference type="Proteomes" id="UP001338125"/>
    </source>
</evidence>
<dbReference type="InterPro" id="IPR055372">
    <property type="entry name" value="CBM96"/>
</dbReference>
<evidence type="ECO:0000256" key="1">
    <source>
        <dbReference type="ARBA" id="ARBA00004613"/>
    </source>
</evidence>
<keyword evidence="7" id="KW-1185">Reference proteome</keyword>
<dbReference type="Proteomes" id="UP001338125">
    <property type="component" value="Unassembled WGS sequence"/>
</dbReference>
<evidence type="ECO:0000256" key="3">
    <source>
        <dbReference type="ARBA" id="ARBA00022729"/>
    </source>
</evidence>
<proteinExistence type="predicted"/>
<gene>
    <name evidence="6" type="ORF">PT974_03796</name>
</gene>
<comment type="subcellular location">
    <subcellularLocation>
        <location evidence="1">Secreted</location>
    </subcellularLocation>
</comment>
<accession>A0ABR0STB4</accession>
<feature type="domain" description="Carbohydrate-binding module family 96" evidence="5">
    <location>
        <begin position="73"/>
        <end position="187"/>
    </location>
</feature>
<evidence type="ECO:0000256" key="2">
    <source>
        <dbReference type="ARBA" id="ARBA00022525"/>
    </source>
</evidence>
<dbReference type="EMBL" id="JAVFKD010000004">
    <property type="protein sequence ID" value="KAK5995392.1"/>
    <property type="molecule type" value="Genomic_DNA"/>
</dbReference>
<reference evidence="6 7" key="1">
    <citation type="submission" date="2024-01" db="EMBL/GenBank/DDBJ databases">
        <title>Complete genome of Cladobotryum mycophilum ATHUM6906.</title>
        <authorList>
            <person name="Christinaki A.C."/>
            <person name="Myridakis A.I."/>
            <person name="Kouvelis V.N."/>
        </authorList>
    </citation>
    <scope>NUCLEOTIDE SEQUENCE [LARGE SCALE GENOMIC DNA]</scope>
    <source>
        <strain evidence="6 7">ATHUM6906</strain>
    </source>
</reference>
<feature type="signal peptide" evidence="4">
    <location>
        <begin position="1"/>
        <end position="21"/>
    </location>
</feature>
<name>A0ABR0STB4_9HYPO</name>
<evidence type="ECO:0000313" key="6">
    <source>
        <dbReference type="EMBL" id="KAK5995392.1"/>
    </source>
</evidence>
<comment type="caution">
    <text evidence="6">The sequence shown here is derived from an EMBL/GenBank/DDBJ whole genome shotgun (WGS) entry which is preliminary data.</text>
</comment>
<sequence length="191" mass="20314">MYFLTPLTLGLSLCLTGLASADVIKASTPAIKDATILQGTAPCPACPEQNCSKCTLGKDKIFQATSEEPAFGRSLIGFRIPQKGSPVSSCRVQFPAFVKLYNFPVNVTFSQALSSKWDEATVSGENAPESGDVFVTVNVPALQNMGSVDITPACKGAAKNGLFSIYVGTESKAIEIWSKDSENPAILHIEY</sequence>
<dbReference type="Pfam" id="PF24517">
    <property type="entry name" value="CBM96"/>
    <property type="match status" value="1"/>
</dbReference>
<evidence type="ECO:0000256" key="4">
    <source>
        <dbReference type="SAM" id="SignalP"/>
    </source>
</evidence>